<dbReference type="EMBL" id="NDIQ01000022">
    <property type="protein sequence ID" value="PRT56458.1"/>
    <property type="molecule type" value="Genomic_DNA"/>
</dbReference>
<dbReference type="SUPFAM" id="SSF53474">
    <property type="entry name" value="alpha/beta-Hydrolases"/>
    <property type="match status" value="1"/>
</dbReference>
<gene>
    <name evidence="4" type="ORF">B9G98_04078</name>
</gene>
<dbReference type="InterPro" id="IPR000639">
    <property type="entry name" value="Epox_hydrolase-like"/>
</dbReference>
<dbReference type="GO" id="GO:0016787">
    <property type="term" value="F:hydrolase activity"/>
    <property type="evidence" value="ECO:0007669"/>
    <property type="project" value="UniProtKB-KW"/>
</dbReference>
<dbReference type="AlphaFoldDB" id="A0A2T0FN89"/>
<feature type="domain" description="AB hydrolase-1" evidence="3">
    <location>
        <begin position="33"/>
        <end position="292"/>
    </location>
</feature>
<dbReference type="InterPro" id="IPR000073">
    <property type="entry name" value="AB_hydrolase_1"/>
</dbReference>
<sequence length="307" mass="34722">MKETIALKSGSLTFTALSNRPQNEAGVKKFSHLLLLLHGFPDTNATWTESWEGWNAAFPQALIVAPVMPGYERSTCSKMDSDFSQTKIAGHVSQFINQLSKGADVYLIGHDWGAIAAFKTAQLYPDLVTKVVALAIPYLANIPLWKLAVKFPEQAYMSSYMLTMQVPRLYRPKFEQKNDKGQSQYLRLLWEFWSPNWQFSDDQIQHVSDTLSQPDVLDSTTAYYRQMFRDVLRHPLSYKWTVDQDKTPMLLIGGSTDGCMTVNLFEEQASLLGKDRVVIINGAGHFMQRENPDEVVKNAVAFLNATP</sequence>
<proteinExistence type="inferred from homology"/>
<name>A0A2T0FN89_9ASCO</name>
<evidence type="ECO:0000256" key="1">
    <source>
        <dbReference type="ARBA" id="ARBA00022801"/>
    </source>
</evidence>
<dbReference type="Gene3D" id="3.40.50.1820">
    <property type="entry name" value="alpha/beta hydrolase"/>
    <property type="match status" value="1"/>
</dbReference>
<evidence type="ECO:0000259" key="3">
    <source>
        <dbReference type="Pfam" id="PF00561"/>
    </source>
</evidence>
<dbReference type="InterPro" id="IPR029058">
    <property type="entry name" value="AB_hydrolase_fold"/>
</dbReference>
<dbReference type="Proteomes" id="UP000238350">
    <property type="component" value="Unassembled WGS sequence"/>
</dbReference>
<comment type="caution">
    <text evidence="4">The sequence shown here is derived from an EMBL/GenBank/DDBJ whole genome shotgun (WGS) entry which is preliminary data.</text>
</comment>
<reference evidence="4 5" key="1">
    <citation type="submission" date="2017-04" db="EMBL/GenBank/DDBJ databases">
        <title>Genome sequencing of [Candida] sorbophila.</title>
        <authorList>
            <person name="Ahn J.O."/>
        </authorList>
    </citation>
    <scope>NUCLEOTIDE SEQUENCE [LARGE SCALE GENOMIC DNA]</scope>
    <source>
        <strain evidence="4 5">DS02</strain>
    </source>
</reference>
<evidence type="ECO:0000256" key="2">
    <source>
        <dbReference type="ARBA" id="ARBA00038334"/>
    </source>
</evidence>
<dbReference type="STRING" id="45607.A0A2T0FN89"/>
<organism evidence="4 5">
    <name type="scientific">Wickerhamiella sorbophila</name>
    <dbReference type="NCBI Taxonomy" id="45607"/>
    <lineage>
        <taxon>Eukaryota</taxon>
        <taxon>Fungi</taxon>
        <taxon>Dikarya</taxon>
        <taxon>Ascomycota</taxon>
        <taxon>Saccharomycotina</taxon>
        <taxon>Dipodascomycetes</taxon>
        <taxon>Dipodascales</taxon>
        <taxon>Trichomonascaceae</taxon>
        <taxon>Wickerhamiella</taxon>
    </lineage>
</organism>
<evidence type="ECO:0000313" key="4">
    <source>
        <dbReference type="EMBL" id="PRT56458.1"/>
    </source>
</evidence>
<protein>
    <submittedName>
        <fullName evidence="4">Epoxide hydrolase 4</fullName>
    </submittedName>
</protein>
<dbReference type="PRINTS" id="PR00412">
    <property type="entry name" value="EPOXHYDRLASE"/>
</dbReference>
<dbReference type="GeneID" id="36517826"/>
<dbReference type="Pfam" id="PF00561">
    <property type="entry name" value="Abhydrolase_1"/>
    <property type="match status" value="1"/>
</dbReference>
<dbReference type="PANTHER" id="PTHR43329">
    <property type="entry name" value="EPOXIDE HYDROLASE"/>
    <property type="match status" value="1"/>
</dbReference>
<dbReference type="RefSeq" id="XP_024666403.1">
    <property type="nucleotide sequence ID" value="XM_024810635.1"/>
</dbReference>
<keyword evidence="1 4" id="KW-0378">Hydrolase</keyword>
<accession>A0A2T0FN89</accession>
<dbReference type="OrthoDB" id="408373at2759"/>
<keyword evidence="5" id="KW-1185">Reference proteome</keyword>
<evidence type="ECO:0000313" key="5">
    <source>
        <dbReference type="Proteomes" id="UP000238350"/>
    </source>
</evidence>
<comment type="similarity">
    <text evidence="2">Belongs to the AB hydrolase superfamily. Epoxide hydrolase family.</text>
</comment>